<sequence>MLSSYNVIKKSSVIDEGKKEINTEYTDKKNKELGEKNARDFIENYETLARTLVGNARRQGEQLLAKAYEEAQQMEQEAYQKGYQIGMKEGYEQSYEKGMAEANAYYETMKAKVQMESDTKSQNADNLLFQAKQEYVKYLDEKKEEIKDLVLSITENILKKEIKDKDAISNMLLDAMETAVKSKTIIVKCRSNYVEDVNDKIENWKNGVVFRGEIFVVADDNLDEGYVEIQKENGKIIVDVNDAIEKVREMILIE</sequence>
<protein>
    <submittedName>
        <fullName evidence="3">FliH protein</fullName>
    </submittedName>
</protein>
<comment type="caution">
    <text evidence="3">The sequence shown here is derived from an EMBL/GenBank/DDBJ whole genome shotgun (WGS) entry which is preliminary data.</text>
</comment>
<accession>A0ABT4CMW1</accession>
<dbReference type="RefSeq" id="WP_268049132.1">
    <property type="nucleotide sequence ID" value="NZ_JAPQES010000002.1"/>
</dbReference>
<keyword evidence="1" id="KW-0813">Transport</keyword>
<dbReference type="PANTHER" id="PTHR34982">
    <property type="entry name" value="YOP PROTEINS TRANSLOCATION PROTEIN L"/>
    <property type="match status" value="1"/>
</dbReference>
<evidence type="ECO:0000256" key="1">
    <source>
        <dbReference type="ARBA" id="ARBA00022448"/>
    </source>
</evidence>
<reference evidence="3" key="1">
    <citation type="submission" date="2022-12" db="EMBL/GenBank/DDBJ databases">
        <authorList>
            <person name="Wang J."/>
        </authorList>
    </citation>
    <scope>NUCLEOTIDE SEQUENCE</scope>
    <source>
        <strain evidence="3">HY-42-06</strain>
    </source>
</reference>
<proteinExistence type="predicted"/>
<name>A0ABT4CMW1_9CLOT</name>
<dbReference type="PANTHER" id="PTHR34982:SF1">
    <property type="entry name" value="FLAGELLAR ASSEMBLY PROTEIN FLIH"/>
    <property type="match status" value="1"/>
</dbReference>
<dbReference type="EMBL" id="JAPQES010000002">
    <property type="protein sequence ID" value="MCY6370390.1"/>
    <property type="molecule type" value="Genomic_DNA"/>
</dbReference>
<dbReference type="InterPro" id="IPR051472">
    <property type="entry name" value="T3SS_Stator/FliH"/>
</dbReference>
<organism evidence="3 4">
    <name type="scientific">Clostridium ganghwense</name>
    <dbReference type="NCBI Taxonomy" id="312089"/>
    <lineage>
        <taxon>Bacteria</taxon>
        <taxon>Bacillati</taxon>
        <taxon>Bacillota</taxon>
        <taxon>Clostridia</taxon>
        <taxon>Eubacteriales</taxon>
        <taxon>Clostridiaceae</taxon>
        <taxon>Clostridium</taxon>
    </lineage>
</organism>
<gene>
    <name evidence="3" type="ORF">OXH55_07055</name>
</gene>
<dbReference type="Proteomes" id="UP001079657">
    <property type="component" value="Unassembled WGS sequence"/>
</dbReference>
<evidence type="ECO:0000313" key="3">
    <source>
        <dbReference type="EMBL" id="MCY6370390.1"/>
    </source>
</evidence>
<keyword evidence="2" id="KW-0653">Protein transport</keyword>
<evidence type="ECO:0000256" key="2">
    <source>
        <dbReference type="ARBA" id="ARBA00022927"/>
    </source>
</evidence>
<evidence type="ECO:0000313" key="4">
    <source>
        <dbReference type="Proteomes" id="UP001079657"/>
    </source>
</evidence>
<keyword evidence="4" id="KW-1185">Reference proteome</keyword>